<sequence>MQQFGLYYQKMLEDFESFAFQGQGRIKDKQKGTSKISRIGRKLPKVGKTACFKFNN</sequence>
<name>W5SGP2_9SPIR</name>
<reference evidence="1" key="1">
    <citation type="submission" date="2013-02" db="EMBL/GenBank/DDBJ databases">
        <title>Comparative genomics of Borrelia species.</title>
        <authorList>
            <person name="Schwan T.G."/>
            <person name="Raffel S.J."/>
            <person name="Porcella S.F."/>
        </authorList>
    </citation>
    <scope>NUCLEOTIDE SEQUENCE</scope>
    <source>
        <strain evidence="1">YOR</strain>
        <plasmid evidence="1">unnamed</plasmid>
    </source>
</reference>
<gene>
    <name evidence="1" type="ORF">BHY_1340</name>
</gene>
<keyword evidence="1" id="KW-0614">Plasmid</keyword>
<evidence type="ECO:0000313" key="1">
    <source>
        <dbReference type="EMBL" id="AHH04291.1"/>
    </source>
</evidence>
<organism evidence="1">
    <name type="scientific">Borrelia nietonii YOR</name>
    <dbReference type="NCBI Taxonomy" id="1293576"/>
    <lineage>
        <taxon>Bacteria</taxon>
        <taxon>Pseudomonadati</taxon>
        <taxon>Spirochaetota</taxon>
        <taxon>Spirochaetia</taxon>
        <taxon>Spirochaetales</taxon>
        <taxon>Borreliaceae</taxon>
        <taxon>Borrelia</taxon>
        <taxon>Borrelia nietonii</taxon>
    </lineage>
</organism>
<accession>W5SGP2</accession>
<dbReference type="HOGENOM" id="CLU_3005070_0_0_12"/>
<dbReference type="EMBL" id="CP004167">
    <property type="protein sequence ID" value="AHH04291.1"/>
    <property type="molecule type" value="Genomic_DNA"/>
</dbReference>
<proteinExistence type="predicted"/>
<protein>
    <submittedName>
        <fullName evidence="1">Uncharacterized protein</fullName>
    </submittedName>
</protein>
<dbReference type="AlphaFoldDB" id="W5SGP2"/>
<geneLocation type="plasmid" evidence="1">
    <name>unnamed</name>
</geneLocation>